<gene>
    <name evidence="1" type="ORF">BU26DRAFT_517763</name>
</gene>
<dbReference type="EMBL" id="ML987193">
    <property type="protein sequence ID" value="KAF2251015.1"/>
    <property type="molecule type" value="Genomic_DNA"/>
</dbReference>
<protein>
    <submittedName>
        <fullName evidence="1">Uncharacterized protein</fullName>
    </submittedName>
</protein>
<dbReference type="AlphaFoldDB" id="A0A6A6IK82"/>
<evidence type="ECO:0000313" key="2">
    <source>
        <dbReference type="Proteomes" id="UP000800094"/>
    </source>
</evidence>
<keyword evidence="2" id="KW-1185">Reference proteome</keyword>
<proteinExistence type="predicted"/>
<dbReference type="GeneID" id="54581985"/>
<sequence>MQDRFHTRSEPRMYNTSNFGMNTIRDSMITCAIPRYGRRGSSSQIRVVQAIFIAVLITKELMHQYFLAH</sequence>
<evidence type="ECO:0000313" key="1">
    <source>
        <dbReference type="EMBL" id="KAF2251015.1"/>
    </source>
</evidence>
<name>A0A6A6IK82_9PLEO</name>
<reference evidence="1" key="1">
    <citation type="journal article" date="2020" name="Stud. Mycol.">
        <title>101 Dothideomycetes genomes: a test case for predicting lifestyles and emergence of pathogens.</title>
        <authorList>
            <person name="Haridas S."/>
            <person name="Albert R."/>
            <person name="Binder M."/>
            <person name="Bloem J."/>
            <person name="Labutti K."/>
            <person name="Salamov A."/>
            <person name="Andreopoulos B."/>
            <person name="Baker S."/>
            <person name="Barry K."/>
            <person name="Bills G."/>
            <person name="Bluhm B."/>
            <person name="Cannon C."/>
            <person name="Castanera R."/>
            <person name="Culley D."/>
            <person name="Daum C."/>
            <person name="Ezra D."/>
            <person name="Gonzalez J."/>
            <person name="Henrissat B."/>
            <person name="Kuo A."/>
            <person name="Liang C."/>
            <person name="Lipzen A."/>
            <person name="Lutzoni F."/>
            <person name="Magnuson J."/>
            <person name="Mondo S."/>
            <person name="Nolan M."/>
            <person name="Ohm R."/>
            <person name="Pangilinan J."/>
            <person name="Park H.-J."/>
            <person name="Ramirez L."/>
            <person name="Alfaro M."/>
            <person name="Sun H."/>
            <person name="Tritt A."/>
            <person name="Yoshinaga Y."/>
            <person name="Zwiers L.-H."/>
            <person name="Turgeon B."/>
            <person name="Goodwin S."/>
            <person name="Spatafora J."/>
            <person name="Crous P."/>
            <person name="Grigoriev I."/>
        </authorList>
    </citation>
    <scope>NUCLEOTIDE SEQUENCE</scope>
    <source>
        <strain evidence="1">CBS 122368</strain>
    </source>
</reference>
<organism evidence="1 2">
    <name type="scientific">Trematosphaeria pertusa</name>
    <dbReference type="NCBI Taxonomy" id="390896"/>
    <lineage>
        <taxon>Eukaryota</taxon>
        <taxon>Fungi</taxon>
        <taxon>Dikarya</taxon>
        <taxon>Ascomycota</taxon>
        <taxon>Pezizomycotina</taxon>
        <taxon>Dothideomycetes</taxon>
        <taxon>Pleosporomycetidae</taxon>
        <taxon>Pleosporales</taxon>
        <taxon>Massarineae</taxon>
        <taxon>Trematosphaeriaceae</taxon>
        <taxon>Trematosphaeria</taxon>
    </lineage>
</organism>
<accession>A0A6A6IK82</accession>
<dbReference type="RefSeq" id="XP_033686019.1">
    <property type="nucleotide sequence ID" value="XM_033828655.1"/>
</dbReference>
<dbReference type="Proteomes" id="UP000800094">
    <property type="component" value="Unassembled WGS sequence"/>
</dbReference>